<proteinExistence type="predicted"/>
<dbReference type="Proteomes" id="UP000064201">
    <property type="component" value="Chromosome"/>
</dbReference>
<keyword evidence="1" id="KW-0732">Signal</keyword>
<dbReference type="Gene3D" id="2.40.160.10">
    <property type="entry name" value="Porin"/>
    <property type="match status" value="1"/>
</dbReference>
<reference evidence="2 3" key="1">
    <citation type="submission" date="2015-04" db="EMBL/GenBank/DDBJ databases">
        <title>Complete Sequence for the Genome of the Thioalkalivibrio versutus D301.</title>
        <authorList>
            <person name="Mu T."/>
            <person name="Zhou J."/>
            <person name="Xu X."/>
        </authorList>
    </citation>
    <scope>NUCLEOTIDE SEQUENCE [LARGE SCALE GENOMIC DNA]</scope>
    <source>
        <strain evidence="2 3">D301</strain>
    </source>
</reference>
<keyword evidence="3" id="KW-1185">Reference proteome</keyword>
<organism evidence="2 3">
    <name type="scientific">Thioalkalivibrio versutus</name>
    <dbReference type="NCBI Taxonomy" id="106634"/>
    <lineage>
        <taxon>Bacteria</taxon>
        <taxon>Pseudomonadati</taxon>
        <taxon>Pseudomonadota</taxon>
        <taxon>Gammaproteobacteria</taxon>
        <taxon>Chromatiales</taxon>
        <taxon>Ectothiorhodospiraceae</taxon>
        <taxon>Thioalkalivibrio</taxon>
    </lineage>
</organism>
<sequence>MNDTHLRPGRHAIPVLATLYLMTAASIAPAQANFEFGDAEDGLQVTLDPLIQGRYSYARAPDGSTSEFDFRRAWLDTQGTLFHPDLRFRLQPDFSSGELSMRDIWMQYAFRDNLGLRLGQFTVPFGMPRDIGGPNRLFTELSVPGNQFEVPAGRDTGVTLLGGDGEAWAWAAGVFDGRGRLDQRNDRPATSGHLFSARGAWAPVGEIPRDNTTLGRAVERTVALGAGLQAADRNHLRDWSRGLEDTVDRQRADWVTATADAVIKFGHTSLSLAAFRRDVSPNHASSYHDLGAELELAQSLPVDGLEVAARHAVLRHDAGDDLEGDERWQREWGAGLNWYHRGQRQKTQLMWLDRDADRSDWELHLQHQFRF</sequence>
<dbReference type="InterPro" id="IPR010870">
    <property type="entry name" value="Porin_O/P"/>
</dbReference>
<dbReference type="KEGG" id="tvr:TVD_04770"/>
<feature type="chain" id="PRO_5002554174" evidence="1">
    <location>
        <begin position="31"/>
        <end position="371"/>
    </location>
</feature>
<evidence type="ECO:0000313" key="3">
    <source>
        <dbReference type="Proteomes" id="UP000064201"/>
    </source>
</evidence>
<dbReference type="AlphaFoldDB" id="A0A0G3G786"/>
<dbReference type="PATRIC" id="fig|106634.4.peg.974"/>
<dbReference type="OrthoDB" id="9807854at2"/>
<protein>
    <submittedName>
        <fullName evidence="2">Porin</fullName>
    </submittedName>
</protein>
<dbReference type="EMBL" id="CP011367">
    <property type="protein sequence ID" value="AKJ94726.1"/>
    <property type="molecule type" value="Genomic_DNA"/>
</dbReference>
<dbReference type="STRING" id="106634.TVD_04770"/>
<dbReference type="Pfam" id="PF07396">
    <property type="entry name" value="Porin_O_P"/>
    <property type="match status" value="1"/>
</dbReference>
<accession>A0A0G3G786</accession>
<feature type="signal peptide" evidence="1">
    <location>
        <begin position="1"/>
        <end position="30"/>
    </location>
</feature>
<dbReference type="RefSeq" id="WP_019563148.1">
    <property type="nucleotide sequence ID" value="NZ_CP011367.1"/>
</dbReference>
<evidence type="ECO:0000313" key="2">
    <source>
        <dbReference type="EMBL" id="AKJ94726.1"/>
    </source>
</evidence>
<dbReference type="InterPro" id="IPR023614">
    <property type="entry name" value="Porin_dom_sf"/>
</dbReference>
<gene>
    <name evidence="2" type="ORF">TVD_04770</name>
</gene>
<evidence type="ECO:0000256" key="1">
    <source>
        <dbReference type="SAM" id="SignalP"/>
    </source>
</evidence>
<name>A0A0G3G786_9GAMM</name>
<dbReference type="SUPFAM" id="SSF56935">
    <property type="entry name" value="Porins"/>
    <property type="match status" value="1"/>
</dbReference>